<organism evidence="2 3">
    <name type="scientific">Catenulispora yoronensis</name>
    <dbReference type="NCBI Taxonomy" id="450799"/>
    <lineage>
        <taxon>Bacteria</taxon>
        <taxon>Bacillati</taxon>
        <taxon>Actinomycetota</taxon>
        <taxon>Actinomycetes</taxon>
        <taxon>Catenulisporales</taxon>
        <taxon>Catenulisporaceae</taxon>
        <taxon>Catenulispora</taxon>
    </lineage>
</organism>
<keyword evidence="3" id="KW-1185">Reference proteome</keyword>
<evidence type="ECO:0000313" key="2">
    <source>
        <dbReference type="EMBL" id="GAA2013684.1"/>
    </source>
</evidence>
<evidence type="ECO:0008006" key="4">
    <source>
        <dbReference type="Google" id="ProtNLM"/>
    </source>
</evidence>
<comment type="caution">
    <text evidence="2">The sequence shown here is derived from an EMBL/GenBank/DDBJ whole genome shotgun (WGS) entry which is preliminary data.</text>
</comment>
<gene>
    <name evidence="2" type="ORF">GCM10009839_05620</name>
</gene>
<feature type="region of interest" description="Disordered" evidence="1">
    <location>
        <begin position="1"/>
        <end position="26"/>
    </location>
</feature>
<feature type="compositionally biased region" description="Low complexity" evidence="1">
    <location>
        <begin position="390"/>
        <end position="413"/>
    </location>
</feature>
<sequence>MGENRGVNAATAIPARSADSRPRTRQPVLDPVCAEAVELALAAAEDVAGIGEVGRHVGVVAEGDRVVTHLFECKERGYRGWNWAVTLTRAPRTKFVTLDETVLVAGSESVLAPDWVPWSERLRPGDLGPGDLLPIAEDDTRLVPAYTGEDEKQPDPYREVRRDSLPLVAFQLGLGRPRVLSREGREDAAERWHEGEFGPHTPMAQAAPARCSGCGFLAPLAGMLGQAFGVCTNEIAPSDGRVVSLDYGCGAHSEAAVVPAAHPTSEPVVDEYVYDTVTFGERVVTPEAEIAEVRPDSVAVAEAGAAAAGPDSAVVADIAVVADVAEVAGMLAEEVAAEPAGSVGTAAVRGAAGTGAADAGAPALDGGSAEVAGMLAEAVAAEATGLAAGNAEAESAAESAESAESADSPGASEPSERSEAVAVAGVEAVEVSADAVTVARAVLEEVPADES</sequence>
<protein>
    <recommendedName>
        <fullName evidence="4">DUF3027 domain-containing protein</fullName>
    </recommendedName>
</protein>
<evidence type="ECO:0000256" key="1">
    <source>
        <dbReference type="SAM" id="MobiDB-lite"/>
    </source>
</evidence>
<dbReference type="InterPro" id="IPR021391">
    <property type="entry name" value="DUF3027"/>
</dbReference>
<proteinExistence type="predicted"/>
<reference evidence="3" key="1">
    <citation type="journal article" date="2019" name="Int. J. Syst. Evol. Microbiol.">
        <title>The Global Catalogue of Microorganisms (GCM) 10K type strain sequencing project: providing services to taxonomists for standard genome sequencing and annotation.</title>
        <authorList>
            <consortium name="The Broad Institute Genomics Platform"/>
            <consortium name="The Broad Institute Genome Sequencing Center for Infectious Disease"/>
            <person name="Wu L."/>
            <person name="Ma J."/>
        </authorList>
    </citation>
    <scope>NUCLEOTIDE SEQUENCE [LARGE SCALE GENOMIC DNA]</scope>
    <source>
        <strain evidence="3">JCM 16014</strain>
    </source>
</reference>
<feature type="region of interest" description="Disordered" evidence="1">
    <location>
        <begin position="390"/>
        <end position="421"/>
    </location>
</feature>
<dbReference type="EMBL" id="BAAAQN010000002">
    <property type="protein sequence ID" value="GAA2013684.1"/>
    <property type="molecule type" value="Genomic_DNA"/>
</dbReference>
<name>A0ABP5F4H4_9ACTN</name>
<dbReference type="Proteomes" id="UP001500751">
    <property type="component" value="Unassembled WGS sequence"/>
</dbReference>
<accession>A0ABP5F4H4</accession>
<dbReference type="Pfam" id="PF11228">
    <property type="entry name" value="DUF3027"/>
    <property type="match status" value="1"/>
</dbReference>
<evidence type="ECO:0000313" key="3">
    <source>
        <dbReference type="Proteomes" id="UP001500751"/>
    </source>
</evidence>